<dbReference type="EMBL" id="MAYW01000034">
    <property type="protein sequence ID" value="ODS33250.1"/>
    <property type="molecule type" value="Genomic_DNA"/>
</dbReference>
<organism evidence="7 8">
    <name type="scientific">Candidatus Scalindua rubra</name>
    <dbReference type="NCBI Taxonomy" id="1872076"/>
    <lineage>
        <taxon>Bacteria</taxon>
        <taxon>Pseudomonadati</taxon>
        <taxon>Planctomycetota</taxon>
        <taxon>Candidatus Brocadiia</taxon>
        <taxon>Candidatus Brocadiales</taxon>
        <taxon>Candidatus Scalinduaceae</taxon>
        <taxon>Candidatus Scalindua</taxon>
    </lineage>
</organism>
<dbReference type="PANTHER" id="PTHR42740">
    <property type="entry name" value="RIBONUCLEASE VAPC3"/>
    <property type="match status" value="1"/>
</dbReference>
<dbReference type="Gene3D" id="3.40.50.1010">
    <property type="entry name" value="5'-nuclease"/>
    <property type="match status" value="1"/>
</dbReference>
<dbReference type="InterPro" id="IPR002716">
    <property type="entry name" value="PIN_dom"/>
</dbReference>
<evidence type="ECO:0000256" key="4">
    <source>
        <dbReference type="ARBA" id="ARBA00022801"/>
    </source>
</evidence>
<evidence type="ECO:0000256" key="2">
    <source>
        <dbReference type="ARBA" id="ARBA00022722"/>
    </source>
</evidence>
<proteinExistence type="predicted"/>
<gene>
    <name evidence="7" type="ORF">SCARUB_01641</name>
</gene>
<keyword evidence="3" id="KW-0479">Metal-binding</keyword>
<feature type="domain" description="PIN" evidence="6">
    <location>
        <begin position="9"/>
        <end position="125"/>
    </location>
</feature>
<keyword evidence="5" id="KW-0460">Magnesium</keyword>
<dbReference type="Proteomes" id="UP000094056">
    <property type="component" value="Unassembled WGS sequence"/>
</dbReference>
<evidence type="ECO:0000256" key="3">
    <source>
        <dbReference type="ARBA" id="ARBA00022723"/>
    </source>
</evidence>
<evidence type="ECO:0000259" key="6">
    <source>
        <dbReference type="Pfam" id="PF01850"/>
    </source>
</evidence>
<protein>
    <recommendedName>
        <fullName evidence="6">PIN domain-containing protein</fullName>
    </recommendedName>
</protein>
<dbReference type="AlphaFoldDB" id="A0A1E3XCC4"/>
<reference evidence="7 8" key="1">
    <citation type="submission" date="2016-07" db="EMBL/GenBank/DDBJ databases">
        <title>Draft genome of Scalindua rubra, obtained from a brine-seawater interface in the Red Sea, sheds light on salt adaptation in anammox bacteria.</title>
        <authorList>
            <person name="Speth D.R."/>
            <person name="Lagkouvardos I."/>
            <person name="Wang Y."/>
            <person name="Qian P.-Y."/>
            <person name="Dutilh B.E."/>
            <person name="Jetten M.S."/>
        </authorList>
    </citation>
    <scope>NUCLEOTIDE SEQUENCE [LARGE SCALE GENOMIC DNA]</scope>
    <source>
        <strain evidence="7">BSI-1</strain>
    </source>
</reference>
<sequence>MRTKNNPKVIVDTYIWIEFFRTKSKISNHLRDLISNDFVVGNGLILAELIQGIKTNSDKEVIIDVFNTIEYIEITRELWIESGDLARELRSSGKIIPLSDVIIACCARKYQYHIFTIDKHFQDIPNIKIINF</sequence>
<evidence type="ECO:0000313" key="8">
    <source>
        <dbReference type="Proteomes" id="UP000094056"/>
    </source>
</evidence>
<dbReference type="SUPFAM" id="SSF88723">
    <property type="entry name" value="PIN domain-like"/>
    <property type="match status" value="1"/>
</dbReference>
<keyword evidence="2" id="KW-0540">Nuclease</keyword>
<accession>A0A1E3XCC4</accession>
<keyword evidence="4" id="KW-0378">Hydrolase</keyword>
<dbReference type="GO" id="GO:0016787">
    <property type="term" value="F:hydrolase activity"/>
    <property type="evidence" value="ECO:0007669"/>
    <property type="project" value="UniProtKB-KW"/>
</dbReference>
<name>A0A1E3XCC4_9BACT</name>
<evidence type="ECO:0000313" key="7">
    <source>
        <dbReference type="EMBL" id="ODS33250.1"/>
    </source>
</evidence>
<dbReference type="GO" id="GO:0004540">
    <property type="term" value="F:RNA nuclease activity"/>
    <property type="evidence" value="ECO:0007669"/>
    <property type="project" value="TreeGrafter"/>
</dbReference>
<evidence type="ECO:0000256" key="5">
    <source>
        <dbReference type="ARBA" id="ARBA00022842"/>
    </source>
</evidence>
<dbReference type="GO" id="GO:0046872">
    <property type="term" value="F:metal ion binding"/>
    <property type="evidence" value="ECO:0007669"/>
    <property type="project" value="UniProtKB-KW"/>
</dbReference>
<dbReference type="Pfam" id="PF01850">
    <property type="entry name" value="PIN"/>
    <property type="match status" value="1"/>
</dbReference>
<evidence type="ECO:0000256" key="1">
    <source>
        <dbReference type="ARBA" id="ARBA00022649"/>
    </source>
</evidence>
<dbReference type="InterPro" id="IPR029060">
    <property type="entry name" value="PIN-like_dom_sf"/>
</dbReference>
<comment type="caution">
    <text evidence="7">The sequence shown here is derived from an EMBL/GenBank/DDBJ whole genome shotgun (WGS) entry which is preliminary data.</text>
</comment>
<dbReference type="PANTHER" id="PTHR42740:SF1">
    <property type="entry name" value="RIBONUCLEASE VAPC3"/>
    <property type="match status" value="1"/>
</dbReference>
<keyword evidence="1" id="KW-1277">Toxin-antitoxin system</keyword>
<dbReference type="InterPro" id="IPR051749">
    <property type="entry name" value="PINc/VapC_TA_RNase"/>
</dbReference>